<dbReference type="InterPro" id="IPR002491">
    <property type="entry name" value="ABC_transptr_periplasmic_BD"/>
</dbReference>
<dbReference type="InterPro" id="IPR054828">
    <property type="entry name" value="Vit_B12_bind_prot"/>
</dbReference>
<feature type="region of interest" description="Disordered" evidence="2">
    <location>
        <begin position="39"/>
        <end position="58"/>
    </location>
</feature>
<evidence type="ECO:0000313" key="8">
    <source>
        <dbReference type="EMBL" id="CAB4906741.1"/>
    </source>
</evidence>
<proteinExistence type="predicted"/>
<dbReference type="PROSITE" id="PS51257">
    <property type="entry name" value="PROKAR_LIPOPROTEIN"/>
    <property type="match status" value="1"/>
</dbReference>
<dbReference type="PROSITE" id="PS50983">
    <property type="entry name" value="FE_B12_PBP"/>
    <property type="match status" value="1"/>
</dbReference>
<keyword evidence="1" id="KW-0732">Signal</keyword>
<dbReference type="EMBL" id="CAFBMF010000091">
    <property type="protein sequence ID" value="CAB4906741.1"/>
    <property type="molecule type" value="Genomic_DNA"/>
</dbReference>
<evidence type="ECO:0000259" key="3">
    <source>
        <dbReference type="PROSITE" id="PS50983"/>
    </source>
</evidence>
<dbReference type="NCBIfam" id="NF038402">
    <property type="entry name" value="TroA_like"/>
    <property type="match status" value="1"/>
</dbReference>
<evidence type="ECO:0000256" key="2">
    <source>
        <dbReference type="SAM" id="MobiDB-lite"/>
    </source>
</evidence>
<name>A0A6J7RVJ0_9ZZZZ</name>
<dbReference type="EMBL" id="CAFBPS010000095">
    <property type="protein sequence ID" value="CAB5032871.1"/>
    <property type="molecule type" value="Genomic_DNA"/>
</dbReference>
<evidence type="ECO:0000313" key="6">
    <source>
        <dbReference type="EMBL" id="CAB4821171.1"/>
    </source>
</evidence>
<dbReference type="EMBL" id="CAFAAL010000247">
    <property type="protein sequence ID" value="CAB4821171.1"/>
    <property type="molecule type" value="Genomic_DNA"/>
</dbReference>
<dbReference type="EMBL" id="CAEZYH010000165">
    <property type="protein sequence ID" value="CAB4736224.1"/>
    <property type="molecule type" value="Genomic_DNA"/>
</dbReference>
<evidence type="ECO:0000313" key="4">
    <source>
        <dbReference type="EMBL" id="CAB4736224.1"/>
    </source>
</evidence>
<protein>
    <submittedName>
        <fullName evidence="9">Unannotated protein</fullName>
    </submittedName>
</protein>
<dbReference type="PANTHER" id="PTHR30535:SF34">
    <property type="entry name" value="MOLYBDATE-BINDING PROTEIN MOLA"/>
    <property type="match status" value="1"/>
</dbReference>
<dbReference type="Pfam" id="PF01497">
    <property type="entry name" value="Peripla_BP_2"/>
    <property type="match status" value="1"/>
</dbReference>
<sequence length="318" mass="33481">MKANLVSAIKPTRKSTRRVLIGSFIALTSLLAACGNDKTDSSASGVSEAPMSTEVDSDAPQRIVSLSPTHTEILYAIGAGDQVVAVDSMSNYPAESAAVLTEISAYEPNVEAISALEPDLVVIGDDFSGLAEQLSAVGIKSWVSPAPLTLEEAYQQINDLGQVVGHAEEAANVTQKMKDDIAGIVSGIEAPATPVSYYHELDDTYYSVTGNTFIGSIYELFGMRNIADATEGDTDYPQLSAEFIVSQDPNVIFLADVNCCGATAENVAARPGWSDLSAVMSGNIVSLDDDIASRWGPRLVDYVQAVADGLSAFVKSQG</sequence>
<dbReference type="EMBL" id="CAEZZP010000052">
    <property type="protein sequence ID" value="CAB4773122.1"/>
    <property type="molecule type" value="Genomic_DNA"/>
</dbReference>
<gene>
    <name evidence="4" type="ORF">UFOPK2658_02006</name>
    <name evidence="5" type="ORF">UFOPK2880_00937</name>
    <name evidence="6" type="ORF">UFOPK3004_01838</name>
    <name evidence="7" type="ORF">UFOPK3304_00905</name>
    <name evidence="8" type="ORF">UFOPK3494_01260</name>
    <name evidence="9" type="ORF">UFOPK4134_01192</name>
</gene>
<dbReference type="AlphaFoldDB" id="A0A6J7RVJ0"/>
<evidence type="ECO:0000256" key="1">
    <source>
        <dbReference type="ARBA" id="ARBA00022729"/>
    </source>
</evidence>
<dbReference type="GO" id="GO:0071281">
    <property type="term" value="P:cellular response to iron ion"/>
    <property type="evidence" value="ECO:0007669"/>
    <property type="project" value="TreeGrafter"/>
</dbReference>
<organism evidence="9">
    <name type="scientific">freshwater metagenome</name>
    <dbReference type="NCBI Taxonomy" id="449393"/>
    <lineage>
        <taxon>unclassified sequences</taxon>
        <taxon>metagenomes</taxon>
        <taxon>ecological metagenomes</taxon>
    </lineage>
</organism>
<reference evidence="9" key="1">
    <citation type="submission" date="2020-05" db="EMBL/GenBank/DDBJ databases">
        <authorList>
            <person name="Chiriac C."/>
            <person name="Salcher M."/>
            <person name="Ghai R."/>
            <person name="Kavagutti S V."/>
        </authorList>
    </citation>
    <scope>NUCLEOTIDE SEQUENCE</scope>
</reference>
<accession>A0A6J7RVJ0</accession>
<evidence type="ECO:0000313" key="5">
    <source>
        <dbReference type="EMBL" id="CAB4773122.1"/>
    </source>
</evidence>
<dbReference type="SUPFAM" id="SSF53807">
    <property type="entry name" value="Helical backbone' metal receptor"/>
    <property type="match status" value="1"/>
</dbReference>
<dbReference type="InterPro" id="IPR050902">
    <property type="entry name" value="ABC_Transporter_SBP"/>
</dbReference>
<evidence type="ECO:0000313" key="7">
    <source>
        <dbReference type="EMBL" id="CAB4869281.1"/>
    </source>
</evidence>
<feature type="domain" description="Fe/B12 periplasmic-binding" evidence="3">
    <location>
        <begin position="62"/>
        <end position="318"/>
    </location>
</feature>
<dbReference type="Gene3D" id="3.40.50.1980">
    <property type="entry name" value="Nitrogenase molybdenum iron protein domain"/>
    <property type="match status" value="2"/>
</dbReference>
<dbReference type="CDD" id="cd01143">
    <property type="entry name" value="YvrC"/>
    <property type="match status" value="1"/>
</dbReference>
<dbReference type="EMBL" id="CAFBLJ010000039">
    <property type="protein sequence ID" value="CAB4869281.1"/>
    <property type="molecule type" value="Genomic_DNA"/>
</dbReference>
<dbReference type="PANTHER" id="PTHR30535">
    <property type="entry name" value="VITAMIN B12-BINDING PROTEIN"/>
    <property type="match status" value="1"/>
</dbReference>
<evidence type="ECO:0000313" key="9">
    <source>
        <dbReference type="EMBL" id="CAB5032871.1"/>
    </source>
</evidence>